<evidence type="ECO:0008006" key="4">
    <source>
        <dbReference type="Google" id="ProtNLM"/>
    </source>
</evidence>
<dbReference type="Proteomes" id="UP001428290">
    <property type="component" value="Unassembled WGS sequence"/>
</dbReference>
<keyword evidence="3" id="KW-1185">Reference proteome</keyword>
<dbReference type="EMBL" id="BAABRU010000017">
    <property type="protein sequence ID" value="GAA5530336.1"/>
    <property type="molecule type" value="Genomic_DNA"/>
</dbReference>
<keyword evidence="1" id="KW-0472">Membrane</keyword>
<evidence type="ECO:0000313" key="3">
    <source>
        <dbReference type="Proteomes" id="UP001428290"/>
    </source>
</evidence>
<organism evidence="2 3">
    <name type="scientific">Herpetosiphon gulosus</name>
    <dbReference type="NCBI Taxonomy" id="1973496"/>
    <lineage>
        <taxon>Bacteria</taxon>
        <taxon>Bacillati</taxon>
        <taxon>Chloroflexota</taxon>
        <taxon>Chloroflexia</taxon>
        <taxon>Herpetosiphonales</taxon>
        <taxon>Herpetosiphonaceae</taxon>
        <taxon>Herpetosiphon</taxon>
    </lineage>
</organism>
<feature type="transmembrane region" description="Helical" evidence="1">
    <location>
        <begin position="6"/>
        <end position="28"/>
    </location>
</feature>
<gene>
    <name evidence="2" type="ORF">Hgul01_04154</name>
</gene>
<name>A0ABP9X7E3_9CHLR</name>
<dbReference type="RefSeq" id="WP_345723935.1">
    <property type="nucleotide sequence ID" value="NZ_BAABRU010000017.1"/>
</dbReference>
<sequence>MGSMILLVLGLCVLGFYIHVGIIFNRVVQLAQQRSDLRTSAWLLLVNLAEPFIMGIWLLIQLIYFDFESLIGSVEQPWAAASSFFVYYWPMALLLIGIPVLALLFIPHSQVRATAIRSLWTGAMRLAMVWLCFNLIMVGAMILIAIGLSIWSFRLINSYYKSLMAQSSLAVVFDQHGLAIQAIVPSIE</sequence>
<feature type="transmembrane region" description="Helical" evidence="1">
    <location>
        <begin position="127"/>
        <end position="153"/>
    </location>
</feature>
<protein>
    <recommendedName>
        <fullName evidence="4">DUF4328 domain-containing protein</fullName>
    </recommendedName>
</protein>
<reference evidence="2 3" key="1">
    <citation type="submission" date="2024-02" db="EMBL/GenBank/DDBJ databases">
        <title>Herpetosiphon gulosus NBRC 112829.</title>
        <authorList>
            <person name="Ichikawa N."/>
            <person name="Katano-Makiyama Y."/>
            <person name="Hidaka K."/>
        </authorList>
    </citation>
    <scope>NUCLEOTIDE SEQUENCE [LARGE SCALE GENOMIC DNA]</scope>
    <source>
        <strain evidence="2 3">NBRC 112829</strain>
    </source>
</reference>
<keyword evidence="1" id="KW-0812">Transmembrane</keyword>
<evidence type="ECO:0000313" key="2">
    <source>
        <dbReference type="EMBL" id="GAA5530336.1"/>
    </source>
</evidence>
<keyword evidence="1" id="KW-1133">Transmembrane helix</keyword>
<proteinExistence type="predicted"/>
<evidence type="ECO:0000256" key="1">
    <source>
        <dbReference type="SAM" id="Phobius"/>
    </source>
</evidence>
<feature type="transmembrane region" description="Helical" evidence="1">
    <location>
        <begin position="40"/>
        <end position="65"/>
    </location>
</feature>
<feature type="transmembrane region" description="Helical" evidence="1">
    <location>
        <begin position="85"/>
        <end position="106"/>
    </location>
</feature>
<accession>A0ABP9X7E3</accession>
<comment type="caution">
    <text evidence="2">The sequence shown here is derived from an EMBL/GenBank/DDBJ whole genome shotgun (WGS) entry which is preliminary data.</text>
</comment>